<keyword evidence="1" id="KW-0732">Signal</keyword>
<sequence>MNRLHTLILFLVLFQRGPGPSRPRTLFLGFVGGLSPLPVPVPGGAGARPLHLLCLGGPAADLHSLAGGLSSLCTARLGSGGFCADPLGSTTGSSGPAAGRRDRLLIACFA</sequence>
<feature type="chain" id="PRO_5047261255" description="Secreted protein" evidence="1">
    <location>
        <begin position="24"/>
        <end position="110"/>
    </location>
</feature>
<comment type="caution">
    <text evidence="2">The sequence shown here is derived from an EMBL/GenBank/DDBJ whole genome shotgun (WGS) entry which is preliminary data.</text>
</comment>
<evidence type="ECO:0000313" key="3">
    <source>
        <dbReference type="Proteomes" id="UP001434883"/>
    </source>
</evidence>
<protein>
    <recommendedName>
        <fullName evidence="4">Secreted protein</fullName>
    </recommendedName>
</protein>
<evidence type="ECO:0000256" key="1">
    <source>
        <dbReference type="SAM" id="SignalP"/>
    </source>
</evidence>
<feature type="signal peptide" evidence="1">
    <location>
        <begin position="1"/>
        <end position="23"/>
    </location>
</feature>
<reference evidence="2 3" key="1">
    <citation type="submission" date="2021-06" db="EMBL/GenBank/DDBJ databases">
        <authorList>
            <person name="Palmer J.M."/>
        </authorList>
    </citation>
    <scope>NUCLEOTIDE SEQUENCE [LARGE SCALE GENOMIC DNA]</scope>
    <source>
        <strain evidence="2 3">XC_2019</strain>
        <tissue evidence="2">Muscle</tissue>
    </source>
</reference>
<evidence type="ECO:0008006" key="4">
    <source>
        <dbReference type="Google" id="ProtNLM"/>
    </source>
</evidence>
<accession>A0ABV0RW42</accession>
<evidence type="ECO:0000313" key="2">
    <source>
        <dbReference type="EMBL" id="MEQ2212418.1"/>
    </source>
</evidence>
<dbReference type="Proteomes" id="UP001434883">
    <property type="component" value="Unassembled WGS sequence"/>
</dbReference>
<name>A0ABV0RW42_9TELE</name>
<dbReference type="EMBL" id="JAHRIN010059757">
    <property type="protein sequence ID" value="MEQ2212418.1"/>
    <property type="molecule type" value="Genomic_DNA"/>
</dbReference>
<organism evidence="2 3">
    <name type="scientific">Xenoophorus captivus</name>
    <dbReference type="NCBI Taxonomy" id="1517983"/>
    <lineage>
        <taxon>Eukaryota</taxon>
        <taxon>Metazoa</taxon>
        <taxon>Chordata</taxon>
        <taxon>Craniata</taxon>
        <taxon>Vertebrata</taxon>
        <taxon>Euteleostomi</taxon>
        <taxon>Actinopterygii</taxon>
        <taxon>Neopterygii</taxon>
        <taxon>Teleostei</taxon>
        <taxon>Neoteleostei</taxon>
        <taxon>Acanthomorphata</taxon>
        <taxon>Ovalentaria</taxon>
        <taxon>Atherinomorphae</taxon>
        <taxon>Cyprinodontiformes</taxon>
        <taxon>Goodeidae</taxon>
        <taxon>Xenoophorus</taxon>
    </lineage>
</organism>
<keyword evidence="3" id="KW-1185">Reference proteome</keyword>
<proteinExistence type="predicted"/>
<gene>
    <name evidence="2" type="ORF">XENOCAPTIV_030442</name>
</gene>